<reference evidence="1" key="1">
    <citation type="journal article" date="2020" name="Fungal Divers.">
        <title>Resolving the Mortierellaceae phylogeny through synthesis of multi-gene phylogenetics and phylogenomics.</title>
        <authorList>
            <person name="Vandepol N."/>
            <person name="Liber J."/>
            <person name="Desiro A."/>
            <person name="Na H."/>
            <person name="Kennedy M."/>
            <person name="Barry K."/>
            <person name="Grigoriev I.V."/>
            <person name="Miller A.N."/>
            <person name="O'Donnell K."/>
            <person name="Stajich J.E."/>
            <person name="Bonito G."/>
        </authorList>
    </citation>
    <scope>NUCLEOTIDE SEQUENCE</scope>
    <source>
        <strain evidence="1">NRRL 28262</strain>
    </source>
</reference>
<protein>
    <submittedName>
        <fullName evidence="1">Uncharacterized protein</fullName>
    </submittedName>
</protein>
<organism evidence="1 2">
    <name type="scientific">Linnemannia exigua</name>
    <dbReference type="NCBI Taxonomy" id="604196"/>
    <lineage>
        <taxon>Eukaryota</taxon>
        <taxon>Fungi</taxon>
        <taxon>Fungi incertae sedis</taxon>
        <taxon>Mucoromycota</taxon>
        <taxon>Mortierellomycotina</taxon>
        <taxon>Mortierellomycetes</taxon>
        <taxon>Mortierellales</taxon>
        <taxon>Mortierellaceae</taxon>
        <taxon>Linnemannia</taxon>
    </lineage>
</organism>
<dbReference type="Proteomes" id="UP001194580">
    <property type="component" value="Unassembled WGS sequence"/>
</dbReference>
<proteinExistence type="predicted"/>
<sequence length="65" mass="7434">MGVRATGAKELYESRKKEDSEEVLLDERKFRLLSMDPGIKDTITATVFDSRFPNRVKNITISQDS</sequence>
<evidence type="ECO:0000313" key="1">
    <source>
        <dbReference type="EMBL" id="KAG0277319.1"/>
    </source>
</evidence>
<dbReference type="EMBL" id="JAAAIL010000285">
    <property type="protein sequence ID" value="KAG0277319.1"/>
    <property type="molecule type" value="Genomic_DNA"/>
</dbReference>
<dbReference type="AlphaFoldDB" id="A0AAD4DG68"/>
<comment type="caution">
    <text evidence="1">The sequence shown here is derived from an EMBL/GenBank/DDBJ whole genome shotgun (WGS) entry which is preliminary data.</text>
</comment>
<name>A0AAD4DG68_9FUNG</name>
<gene>
    <name evidence="1" type="ORF">BGZ95_006130</name>
</gene>
<accession>A0AAD4DG68</accession>
<keyword evidence="2" id="KW-1185">Reference proteome</keyword>
<evidence type="ECO:0000313" key="2">
    <source>
        <dbReference type="Proteomes" id="UP001194580"/>
    </source>
</evidence>